<comment type="caution">
    <text evidence="2">The sequence shown here is derived from an EMBL/GenBank/DDBJ whole genome shotgun (WGS) entry which is preliminary data.</text>
</comment>
<evidence type="ECO:0000256" key="1">
    <source>
        <dbReference type="SAM" id="Coils"/>
    </source>
</evidence>
<dbReference type="EMBL" id="CM026425">
    <property type="protein sequence ID" value="KAG0577346.1"/>
    <property type="molecule type" value="Genomic_DNA"/>
</dbReference>
<keyword evidence="1" id="KW-0175">Coiled coil</keyword>
<feature type="coiled-coil region" evidence="1">
    <location>
        <begin position="98"/>
        <end position="224"/>
    </location>
</feature>
<dbReference type="Proteomes" id="UP000822688">
    <property type="component" value="Chromosome 5"/>
</dbReference>
<gene>
    <name evidence="2" type="ORF">KC19_5G149500</name>
</gene>
<organism evidence="2 3">
    <name type="scientific">Ceratodon purpureus</name>
    <name type="common">Fire moss</name>
    <name type="synonym">Dicranum purpureum</name>
    <dbReference type="NCBI Taxonomy" id="3225"/>
    <lineage>
        <taxon>Eukaryota</taxon>
        <taxon>Viridiplantae</taxon>
        <taxon>Streptophyta</taxon>
        <taxon>Embryophyta</taxon>
        <taxon>Bryophyta</taxon>
        <taxon>Bryophytina</taxon>
        <taxon>Bryopsida</taxon>
        <taxon>Dicranidae</taxon>
        <taxon>Pseudoditrichales</taxon>
        <taxon>Ditrichaceae</taxon>
        <taxon>Ceratodon</taxon>
    </lineage>
</organism>
<accession>A0A8T0I2K0</accession>
<feature type="coiled-coil region" evidence="1">
    <location>
        <begin position="315"/>
        <end position="384"/>
    </location>
</feature>
<dbReference type="AlphaFoldDB" id="A0A8T0I2K0"/>
<keyword evidence="3" id="KW-1185">Reference proteome</keyword>
<evidence type="ECO:0000313" key="3">
    <source>
        <dbReference type="Proteomes" id="UP000822688"/>
    </source>
</evidence>
<reference evidence="2" key="1">
    <citation type="submission" date="2020-06" db="EMBL/GenBank/DDBJ databases">
        <title>WGS assembly of Ceratodon purpureus strain R40.</title>
        <authorList>
            <person name="Carey S.B."/>
            <person name="Jenkins J."/>
            <person name="Shu S."/>
            <person name="Lovell J.T."/>
            <person name="Sreedasyam A."/>
            <person name="Maumus F."/>
            <person name="Tiley G.P."/>
            <person name="Fernandez-Pozo N."/>
            <person name="Barry K."/>
            <person name="Chen C."/>
            <person name="Wang M."/>
            <person name="Lipzen A."/>
            <person name="Daum C."/>
            <person name="Saski C.A."/>
            <person name="Payton A.C."/>
            <person name="Mcbreen J.C."/>
            <person name="Conrad R.E."/>
            <person name="Kollar L.M."/>
            <person name="Olsson S."/>
            <person name="Huttunen S."/>
            <person name="Landis J.B."/>
            <person name="Wickett N.J."/>
            <person name="Johnson M.G."/>
            <person name="Rensing S.A."/>
            <person name="Grimwood J."/>
            <person name="Schmutz J."/>
            <person name="Mcdaniel S.F."/>
        </authorList>
    </citation>
    <scope>NUCLEOTIDE SEQUENCE</scope>
    <source>
        <strain evidence="2">R40</strain>
    </source>
</reference>
<name>A0A8T0I2K0_CERPU</name>
<proteinExistence type="predicted"/>
<sequence length="441" mass="50868">MGSPVEIIPGWEAINDRLDSTLVQLNRLIHHYADVPLPEDVEGTYPGRDPGCVSEECLETDIQEILRQAHVRLREFTESMGFKNGLPDQRGNQFQGANEELERSLAQADHRNSLLKEELARAQHDLADLKQKITQYEDTIDQFREEGVPNIKQARELERAKAELIEKTKEFADTSASIRKTEKELAECKQAKKQELAREKIKKQRELRELKENFQKEVLTATQQHLDREMELQEFCQREKDAHSKTVEDMMTLHTEEVKKLKAEHAIKLEECCQNHASLESEWQDKEFELHKKIAVAVQERTRYIQLLFDEHLKVQALESQLSSVQSDLSNEKLAKSQLENELKLMKVDVSLANEKVEMGLKAQEHTKSQLQRVQDEMMDMKRTSAADLAKLEEKAFTLQKNLSCVTNTCVQSEHELHTQSKKVLLLPHKACKSIAPVFTV</sequence>
<evidence type="ECO:0000313" key="2">
    <source>
        <dbReference type="EMBL" id="KAG0577346.1"/>
    </source>
</evidence>
<protein>
    <submittedName>
        <fullName evidence="2">Uncharacterized protein</fullName>
    </submittedName>
</protein>